<dbReference type="Gene3D" id="2.40.50.1020">
    <property type="entry name" value="LytTr DNA-binding domain"/>
    <property type="match status" value="1"/>
</dbReference>
<dbReference type="GO" id="GO:0006355">
    <property type="term" value="P:regulation of DNA-templated transcription"/>
    <property type="evidence" value="ECO:0007669"/>
    <property type="project" value="TreeGrafter"/>
</dbReference>
<feature type="domain" description="HTH LytTR-type" evidence="5">
    <location>
        <begin position="138"/>
        <end position="242"/>
    </location>
</feature>
<dbReference type="PANTHER" id="PTHR48111">
    <property type="entry name" value="REGULATOR OF RPOS"/>
    <property type="match status" value="1"/>
</dbReference>
<dbReference type="SMART" id="SM00850">
    <property type="entry name" value="LytTR"/>
    <property type="match status" value="1"/>
</dbReference>
<feature type="modified residue" description="4-aspartylphosphate" evidence="3">
    <location>
        <position position="53"/>
    </location>
</feature>
<dbReference type="Gene3D" id="3.40.50.2300">
    <property type="match status" value="1"/>
</dbReference>
<keyword evidence="1" id="KW-0902">Two-component regulatory system</keyword>
<evidence type="ECO:0000313" key="7">
    <source>
        <dbReference type="Proteomes" id="UP000251800"/>
    </source>
</evidence>
<keyword evidence="3" id="KW-0597">Phosphoprotein</keyword>
<dbReference type="GO" id="GO:0000976">
    <property type="term" value="F:transcription cis-regulatory region binding"/>
    <property type="evidence" value="ECO:0007669"/>
    <property type="project" value="TreeGrafter"/>
</dbReference>
<dbReference type="Proteomes" id="UP000251800">
    <property type="component" value="Unassembled WGS sequence"/>
</dbReference>
<dbReference type="RefSeq" id="WP_109718736.1">
    <property type="nucleotide sequence ID" value="NZ_QEQK01000001.1"/>
</dbReference>
<evidence type="ECO:0000259" key="5">
    <source>
        <dbReference type="PROSITE" id="PS50930"/>
    </source>
</evidence>
<dbReference type="InterPro" id="IPR007492">
    <property type="entry name" value="LytTR_DNA-bd_dom"/>
</dbReference>
<evidence type="ECO:0000313" key="6">
    <source>
        <dbReference type="EMBL" id="PWN57878.1"/>
    </source>
</evidence>
<feature type="domain" description="Response regulatory" evidence="4">
    <location>
        <begin position="2"/>
        <end position="116"/>
    </location>
</feature>
<gene>
    <name evidence="6" type="ORF">DEH80_01715</name>
</gene>
<dbReference type="OrthoDB" id="236568at2"/>
<dbReference type="InterPro" id="IPR039420">
    <property type="entry name" value="WalR-like"/>
</dbReference>
<dbReference type="AlphaFoldDB" id="A0A363UQY3"/>
<organism evidence="6 7">
    <name type="scientific">Abyssibacter profundi</name>
    <dbReference type="NCBI Taxonomy" id="2182787"/>
    <lineage>
        <taxon>Bacteria</taxon>
        <taxon>Pseudomonadati</taxon>
        <taxon>Pseudomonadota</taxon>
        <taxon>Gammaproteobacteria</taxon>
        <taxon>Chromatiales</taxon>
        <taxon>Oceanococcaceae</taxon>
        <taxon>Abyssibacter</taxon>
    </lineage>
</organism>
<dbReference type="GO" id="GO:0000156">
    <property type="term" value="F:phosphorelay response regulator activity"/>
    <property type="evidence" value="ECO:0007669"/>
    <property type="project" value="TreeGrafter"/>
</dbReference>
<dbReference type="PROSITE" id="PS50930">
    <property type="entry name" value="HTH_LYTTR"/>
    <property type="match status" value="1"/>
</dbReference>
<dbReference type="Pfam" id="PF04397">
    <property type="entry name" value="LytTR"/>
    <property type="match status" value="1"/>
</dbReference>
<evidence type="ECO:0000256" key="2">
    <source>
        <dbReference type="ARBA" id="ARBA00023125"/>
    </source>
</evidence>
<evidence type="ECO:0000256" key="3">
    <source>
        <dbReference type="PROSITE-ProRule" id="PRU00169"/>
    </source>
</evidence>
<name>A0A363UQY3_9GAMM</name>
<dbReference type="SMART" id="SM00448">
    <property type="entry name" value="REC"/>
    <property type="match status" value="1"/>
</dbReference>
<keyword evidence="7" id="KW-1185">Reference proteome</keyword>
<dbReference type="GO" id="GO:0032993">
    <property type="term" value="C:protein-DNA complex"/>
    <property type="evidence" value="ECO:0007669"/>
    <property type="project" value="TreeGrafter"/>
</dbReference>
<dbReference type="SUPFAM" id="SSF52172">
    <property type="entry name" value="CheY-like"/>
    <property type="match status" value="1"/>
</dbReference>
<dbReference type="PANTHER" id="PTHR48111:SF3">
    <property type="entry name" value="TRANSCRIPTIONAL REGULATORY PROTEIN BTSR"/>
    <property type="match status" value="1"/>
</dbReference>
<evidence type="ECO:0000256" key="1">
    <source>
        <dbReference type="ARBA" id="ARBA00023012"/>
    </source>
</evidence>
<dbReference type="InterPro" id="IPR011006">
    <property type="entry name" value="CheY-like_superfamily"/>
</dbReference>
<dbReference type="PROSITE" id="PS50110">
    <property type="entry name" value="RESPONSE_REGULATORY"/>
    <property type="match status" value="1"/>
</dbReference>
<dbReference type="EMBL" id="QEQK01000001">
    <property type="protein sequence ID" value="PWN57878.1"/>
    <property type="molecule type" value="Genomic_DNA"/>
</dbReference>
<dbReference type="GO" id="GO:0005829">
    <property type="term" value="C:cytosol"/>
    <property type="evidence" value="ECO:0007669"/>
    <property type="project" value="TreeGrafter"/>
</dbReference>
<comment type="caution">
    <text evidence="6">The sequence shown here is derived from an EMBL/GenBank/DDBJ whole genome shotgun (WGS) entry which is preliminary data.</text>
</comment>
<protein>
    <submittedName>
        <fullName evidence="6">DNA-binding response regulator</fullName>
    </submittedName>
</protein>
<sequence length="255" mass="29109">MRLVIVDDETLARERVRQLVSDFPGWEIVGEAENGRKALEVIRQTEPDVVLLDVRMGEVDGLQVARKLAEEATPPAIIFTTAFAEHALSAFESSAVAYLLKPIRAEKLREALQRARRPSRAQLETAWSQHAEPARAHVVASTRAGLVRVPSRDILYFLADQKYVTVYHLHGEVLIEESLRKLEDDFAPLFVRIHRKALVAKHYITGLERSREGHHWVRLQHCEEPLPVSRRRLAEVRRVLSGEDEQNNLDQLDEA</sequence>
<keyword evidence="2 6" id="KW-0238">DNA-binding</keyword>
<dbReference type="Pfam" id="PF00072">
    <property type="entry name" value="Response_reg"/>
    <property type="match status" value="1"/>
</dbReference>
<accession>A0A363UQY3</accession>
<dbReference type="InterPro" id="IPR001789">
    <property type="entry name" value="Sig_transdc_resp-reg_receiver"/>
</dbReference>
<proteinExistence type="predicted"/>
<evidence type="ECO:0000259" key="4">
    <source>
        <dbReference type="PROSITE" id="PS50110"/>
    </source>
</evidence>
<reference evidence="6 7" key="1">
    <citation type="submission" date="2018-05" db="EMBL/GenBank/DDBJ databases">
        <title>Abyssibacter profundi OUC007T gen. nov., sp. nov, a marine bacterium isolated from seawater of the Mariana Trench.</title>
        <authorList>
            <person name="Zhou S."/>
        </authorList>
    </citation>
    <scope>NUCLEOTIDE SEQUENCE [LARGE SCALE GENOMIC DNA]</scope>
    <source>
        <strain evidence="6 7">OUC007</strain>
    </source>
</reference>